<sequence length="657" mass="73431">MVNTGKPSPGCFACRKRRIKCDTTRPECRKCRKRGWKCPGYRDLNALRIVDETQKQFTRFSGDKDEDALASGSSQAPVIRQYVPRERRSPARTEVNNSYPSPVSESSSPGSPRTTYTPNRYRYQYSDDIPRCIGPPIGEQVYTYFVCNFVQGSSLRNHGYFDFLFPLLGNTPSDRNVNPLRLAFSATAMIAFAARQKVPELLPKAEAIYLRALEATFSAIGDPLKARDDSTLACVTLLTTFEVFHRPNSTTLAAQEREFQVAHHTDLTPSQQLRPSRPSAAKPEAFGSHLDGAVALLKLRGKELFKTVVGQKIFAILRSLLASRSLCYGAPLDPELFKISEAYDQEPAQRRFGELSLRAADLRVTVERYLGGWSPSHPSGDEPTREKIENLMRDADALEAEYDDHINSLPLTWKAMTLRYMTTSDPPIMGGIRYEGRVDAYADMFICYLLNWSRAARLYIRYCSLRCYAWLLGPENDWRDTPNYAYAAELCESLIGDIIASVPYVFGATRHPVPGERYQPPSLAGVFCMWPVFAAASSDFTNDSQRQFLRKTLKYITEEMGIGQAAILAGYNLRSPSMPIAFMRMKQCEAQGRQLQGVAAGAAAGSVMSSGLGALMRVHGSVISSAPDYHPRTIPVGLFKKEYSDDDENFPLKFPTA</sequence>
<evidence type="ECO:0000256" key="1">
    <source>
        <dbReference type="ARBA" id="ARBA00023242"/>
    </source>
</evidence>
<evidence type="ECO:0000313" key="5">
    <source>
        <dbReference type="Proteomes" id="UP001140453"/>
    </source>
</evidence>
<dbReference type="InterPro" id="IPR053175">
    <property type="entry name" value="DHMBA_Reg_Transcription_Factor"/>
</dbReference>
<dbReference type="AlphaFoldDB" id="A0A9W8YMZ7"/>
<proteinExistence type="predicted"/>
<dbReference type="PANTHER" id="PTHR38791:SF13">
    <property type="entry name" value="ZN(2)-C6 FUNGAL-TYPE DOMAIN-CONTAINING PROTEIN"/>
    <property type="match status" value="1"/>
</dbReference>
<dbReference type="SMART" id="SM00066">
    <property type="entry name" value="GAL4"/>
    <property type="match status" value="1"/>
</dbReference>
<reference evidence="4" key="1">
    <citation type="submission" date="2022-10" db="EMBL/GenBank/DDBJ databases">
        <title>Tapping the CABI collections for fungal endophytes: first genome assemblies for Collariella, Neodidymelliopsis, Ascochyta clinopodiicola, Didymella pomorum, Didymosphaeria variabile, Neocosmospora piperis and Neocucurbitaria cava.</title>
        <authorList>
            <person name="Hill R."/>
        </authorList>
    </citation>
    <scope>NUCLEOTIDE SEQUENCE</scope>
    <source>
        <strain evidence="4">IMI 355082</strain>
    </source>
</reference>
<keyword evidence="1" id="KW-0539">Nucleus</keyword>
<dbReference type="SUPFAM" id="SSF57701">
    <property type="entry name" value="Zn2/Cys6 DNA-binding domain"/>
    <property type="match status" value="1"/>
</dbReference>
<comment type="caution">
    <text evidence="4">The sequence shown here is derived from an EMBL/GenBank/DDBJ whole genome shotgun (WGS) entry which is preliminary data.</text>
</comment>
<dbReference type="CDD" id="cd00067">
    <property type="entry name" value="GAL4"/>
    <property type="match status" value="1"/>
</dbReference>
<feature type="region of interest" description="Disordered" evidence="2">
    <location>
        <begin position="85"/>
        <end position="119"/>
    </location>
</feature>
<gene>
    <name evidence="4" type="ORF">N0V93_006299</name>
</gene>
<dbReference type="Pfam" id="PF00172">
    <property type="entry name" value="Zn_clus"/>
    <property type="match status" value="1"/>
</dbReference>
<accession>A0A9W8YMZ7</accession>
<dbReference type="OrthoDB" id="2991872at2759"/>
<dbReference type="Gene3D" id="4.10.240.10">
    <property type="entry name" value="Zn(2)-C6 fungal-type DNA-binding domain"/>
    <property type="match status" value="1"/>
</dbReference>
<organism evidence="4 5">
    <name type="scientific">Gnomoniopsis smithogilvyi</name>
    <dbReference type="NCBI Taxonomy" id="1191159"/>
    <lineage>
        <taxon>Eukaryota</taxon>
        <taxon>Fungi</taxon>
        <taxon>Dikarya</taxon>
        <taxon>Ascomycota</taxon>
        <taxon>Pezizomycotina</taxon>
        <taxon>Sordariomycetes</taxon>
        <taxon>Sordariomycetidae</taxon>
        <taxon>Diaporthales</taxon>
        <taxon>Gnomoniaceae</taxon>
        <taxon>Gnomoniopsis</taxon>
    </lineage>
</organism>
<evidence type="ECO:0000313" key="4">
    <source>
        <dbReference type="EMBL" id="KAJ4388838.1"/>
    </source>
</evidence>
<dbReference type="Proteomes" id="UP001140453">
    <property type="component" value="Unassembled WGS sequence"/>
</dbReference>
<dbReference type="PROSITE" id="PS50048">
    <property type="entry name" value="ZN2_CY6_FUNGAL_2"/>
    <property type="match status" value="1"/>
</dbReference>
<keyword evidence="5" id="KW-1185">Reference proteome</keyword>
<feature type="compositionally biased region" description="Low complexity" evidence="2">
    <location>
        <begin position="98"/>
        <end position="112"/>
    </location>
</feature>
<dbReference type="PANTHER" id="PTHR38791">
    <property type="entry name" value="ZN(II)2CYS6 TRANSCRIPTION FACTOR (EUROFUNG)-RELATED-RELATED"/>
    <property type="match status" value="1"/>
</dbReference>
<dbReference type="InterPro" id="IPR001138">
    <property type="entry name" value="Zn2Cys6_DnaBD"/>
</dbReference>
<protein>
    <recommendedName>
        <fullName evidence="3">Zn(2)-C6 fungal-type domain-containing protein</fullName>
    </recommendedName>
</protein>
<dbReference type="GO" id="GO:0000981">
    <property type="term" value="F:DNA-binding transcription factor activity, RNA polymerase II-specific"/>
    <property type="evidence" value="ECO:0007669"/>
    <property type="project" value="InterPro"/>
</dbReference>
<dbReference type="PROSITE" id="PS00463">
    <property type="entry name" value="ZN2_CY6_FUNGAL_1"/>
    <property type="match status" value="1"/>
</dbReference>
<evidence type="ECO:0000256" key="2">
    <source>
        <dbReference type="SAM" id="MobiDB-lite"/>
    </source>
</evidence>
<dbReference type="InterPro" id="IPR036864">
    <property type="entry name" value="Zn2-C6_fun-type_DNA-bd_sf"/>
</dbReference>
<evidence type="ECO:0000259" key="3">
    <source>
        <dbReference type="PROSITE" id="PS50048"/>
    </source>
</evidence>
<feature type="domain" description="Zn(2)-C6 fungal-type" evidence="3">
    <location>
        <begin position="10"/>
        <end position="38"/>
    </location>
</feature>
<dbReference type="EMBL" id="JAPEVB010000004">
    <property type="protein sequence ID" value="KAJ4388838.1"/>
    <property type="molecule type" value="Genomic_DNA"/>
</dbReference>
<name>A0A9W8YMZ7_9PEZI</name>
<dbReference type="GO" id="GO:0008270">
    <property type="term" value="F:zinc ion binding"/>
    <property type="evidence" value="ECO:0007669"/>
    <property type="project" value="InterPro"/>
</dbReference>